<evidence type="ECO:0000313" key="2">
    <source>
        <dbReference type="Proteomes" id="UP001501009"/>
    </source>
</evidence>
<dbReference type="Proteomes" id="UP001501009">
    <property type="component" value="Unassembled WGS sequence"/>
</dbReference>
<dbReference type="Pfam" id="PF19801">
    <property type="entry name" value="DUF6284"/>
    <property type="match status" value="1"/>
</dbReference>
<organism evidence="1 2">
    <name type="scientific">Streptomyces coacervatus</name>
    <dbReference type="NCBI Taxonomy" id="647381"/>
    <lineage>
        <taxon>Bacteria</taxon>
        <taxon>Bacillati</taxon>
        <taxon>Actinomycetota</taxon>
        <taxon>Actinomycetes</taxon>
        <taxon>Kitasatosporales</taxon>
        <taxon>Streptomycetaceae</taxon>
        <taxon>Streptomyces</taxon>
    </lineage>
</organism>
<keyword evidence="2" id="KW-1185">Reference proteome</keyword>
<comment type="caution">
    <text evidence="1">The sequence shown here is derived from an EMBL/GenBank/DDBJ whole genome shotgun (WGS) entry which is preliminary data.</text>
</comment>
<name>A0ABP7HS65_9ACTN</name>
<proteinExistence type="predicted"/>
<dbReference type="EMBL" id="BAABDE010000017">
    <property type="protein sequence ID" value="GAA3800970.1"/>
    <property type="molecule type" value="Genomic_DNA"/>
</dbReference>
<protein>
    <recommendedName>
        <fullName evidence="3">DUF465 domain-containing protein</fullName>
    </recommendedName>
</protein>
<gene>
    <name evidence="1" type="ORF">GCM10022403_039050</name>
</gene>
<sequence length="93" mass="10440">MKIVPLYDPQHQRIIDRRQMGQNGGPSAAELDAIEHEMPLILAEVEELDVQISLLDRTPTEMDQRRLRRARNKVLATRRTLTNQAGAASPGVA</sequence>
<evidence type="ECO:0008006" key="3">
    <source>
        <dbReference type="Google" id="ProtNLM"/>
    </source>
</evidence>
<reference evidence="2" key="1">
    <citation type="journal article" date="2019" name="Int. J. Syst. Evol. Microbiol.">
        <title>The Global Catalogue of Microorganisms (GCM) 10K type strain sequencing project: providing services to taxonomists for standard genome sequencing and annotation.</title>
        <authorList>
            <consortium name="The Broad Institute Genomics Platform"/>
            <consortium name="The Broad Institute Genome Sequencing Center for Infectious Disease"/>
            <person name="Wu L."/>
            <person name="Ma J."/>
        </authorList>
    </citation>
    <scope>NUCLEOTIDE SEQUENCE [LARGE SCALE GENOMIC DNA]</scope>
    <source>
        <strain evidence="2">JCM 17138</strain>
    </source>
</reference>
<accession>A0ABP7HS65</accession>
<dbReference type="InterPro" id="IPR046251">
    <property type="entry name" value="DUF6284"/>
</dbReference>
<evidence type="ECO:0000313" key="1">
    <source>
        <dbReference type="EMBL" id="GAA3800970.1"/>
    </source>
</evidence>